<accession>A0ABN1EYA2</accession>
<dbReference type="Proteomes" id="UP001501588">
    <property type="component" value="Unassembled WGS sequence"/>
</dbReference>
<keyword evidence="2" id="KW-1185">Reference proteome</keyword>
<comment type="caution">
    <text evidence="1">The sequence shown here is derived from an EMBL/GenBank/DDBJ whole genome shotgun (WGS) entry which is preliminary data.</text>
</comment>
<dbReference type="EMBL" id="BAAAFZ010000015">
    <property type="protein sequence ID" value="GAA0577407.1"/>
    <property type="molecule type" value="Genomic_DNA"/>
</dbReference>
<name>A0ABN1EYA2_9PROT</name>
<dbReference type="CDD" id="cd21471">
    <property type="entry name" value="CrtC-like"/>
    <property type="match status" value="1"/>
</dbReference>
<evidence type="ECO:0000313" key="1">
    <source>
        <dbReference type="EMBL" id="GAA0577407.1"/>
    </source>
</evidence>
<sequence>MEHCAVNVALYGGRGRWAMTERPSSVVERGPDTLNIGPSALHWDGDSLRVQVREVTAPVPRRLRGEIRLRPAGATNDRGFILDPATRRHRWTPIAPAARVEVSLEEPALRWSGPAYFDTNDGDAPLEQDFARWDWCRAPLCDGGAGVLYNVEPRDGDAHSLALRVRPGGEVEDAPPAPRPARLAPTRVWRMPRPFRAEEGAEPSVVRTLEDTPFYARSVVSTRMFGETAQAVHESLSLDRFRTPWVQAMLPFRVPRARR</sequence>
<dbReference type="RefSeq" id="WP_343894573.1">
    <property type="nucleotide sequence ID" value="NZ_BAAAFZ010000015.1"/>
</dbReference>
<dbReference type="SUPFAM" id="SSF159245">
    <property type="entry name" value="AttH-like"/>
    <property type="match status" value="1"/>
</dbReference>
<gene>
    <name evidence="1" type="ORF">GCM10009416_14950</name>
</gene>
<protein>
    <submittedName>
        <fullName evidence="1">Carotenoid 1,2-hydratase</fullName>
    </submittedName>
</protein>
<reference evidence="1 2" key="1">
    <citation type="journal article" date="2019" name="Int. J. Syst. Evol. Microbiol.">
        <title>The Global Catalogue of Microorganisms (GCM) 10K type strain sequencing project: providing services to taxonomists for standard genome sequencing and annotation.</title>
        <authorList>
            <consortium name="The Broad Institute Genomics Platform"/>
            <consortium name="The Broad Institute Genome Sequencing Center for Infectious Disease"/>
            <person name="Wu L."/>
            <person name="Ma J."/>
        </authorList>
    </citation>
    <scope>NUCLEOTIDE SEQUENCE [LARGE SCALE GENOMIC DNA]</scope>
    <source>
        <strain evidence="1 2">JCM 9933</strain>
    </source>
</reference>
<organism evidence="1 2">
    <name type="scientific">Craurococcus roseus</name>
    <dbReference type="NCBI Taxonomy" id="77585"/>
    <lineage>
        <taxon>Bacteria</taxon>
        <taxon>Pseudomonadati</taxon>
        <taxon>Pseudomonadota</taxon>
        <taxon>Alphaproteobacteria</taxon>
        <taxon>Acetobacterales</taxon>
        <taxon>Acetobacteraceae</taxon>
        <taxon>Craurococcus</taxon>
    </lineage>
</organism>
<proteinExistence type="predicted"/>
<evidence type="ECO:0000313" key="2">
    <source>
        <dbReference type="Proteomes" id="UP001501588"/>
    </source>
</evidence>